<keyword evidence="3" id="KW-1185">Reference proteome</keyword>
<dbReference type="GeneID" id="65109274"/>
<dbReference type="EMBL" id="LT614807">
    <property type="protein sequence ID" value="SCN45820.1"/>
    <property type="molecule type" value="Genomic_DNA"/>
</dbReference>
<dbReference type="KEGG" id="vg:65109274"/>
<dbReference type="RefSeq" id="YP_010091742.1">
    <property type="nucleotide sequence ID" value="NC_055726.1"/>
</dbReference>
<protein>
    <submittedName>
        <fullName evidence="2">Uncharacterized protein</fullName>
    </submittedName>
</protein>
<dbReference type="Proteomes" id="UP000279601">
    <property type="component" value="Segment"/>
</dbReference>
<evidence type="ECO:0000313" key="3">
    <source>
        <dbReference type="Proteomes" id="UP000279601"/>
    </source>
</evidence>
<organism evidence="2 3">
    <name type="scientific">Cronobacter phage Pet-CM3-4</name>
    <dbReference type="NCBI Taxonomy" id="1892569"/>
    <lineage>
        <taxon>Viruses</taxon>
        <taxon>Duplodnaviria</taxon>
        <taxon>Heunggongvirae</taxon>
        <taxon>Uroviricota</taxon>
        <taxon>Caudoviricetes</taxon>
        <taxon>Pantevenvirales</taxon>
        <taxon>Straboviridae</taxon>
        <taxon>Tevenvirinae</taxon>
        <taxon>Karamvirus</taxon>
        <taxon>Karamvirus petcm34</taxon>
    </lineage>
</organism>
<sequence>MAILKKIVEFIRIKLGTFMTKNTSVEDQMTHAAEQIISEVHKLKTRHVTATREINDKLKAAAEKDAQAESKEKEIRRILAENPNADVQTHAKLGLLYRRTAEALRNKAAELKQMLTEIETTVVALDDQREDLKVKLEYIRETRAANSMGLDNVADIIESASLMKVDVQTTLSRIDTFNTTPVGIETTTADLQEYLESLKG</sequence>
<name>A0A1D3RKL6_9CAUD</name>
<evidence type="ECO:0000256" key="1">
    <source>
        <dbReference type="SAM" id="Coils"/>
    </source>
</evidence>
<feature type="coiled-coil region" evidence="1">
    <location>
        <begin position="61"/>
        <end position="135"/>
    </location>
</feature>
<reference evidence="3" key="1">
    <citation type="submission" date="2016-09" db="EMBL/GenBank/DDBJ databases">
        <authorList>
            <person name="Kajsik M."/>
        </authorList>
    </citation>
    <scope>NUCLEOTIDE SEQUENCE [LARGE SCALE GENOMIC DNA]</scope>
</reference>
<keyword evidence="1" id="KW-0175">Coiled coil</keyword>
<accession>A0A1D3RKL6</accession>
<proteinExistence type="predicted"/>
<evidence type="ECO:0000313" key="2">
    <source>
        <dbReference type="EMBL" id="SCN45820.1"/>
    </source>
</evidence>